<dbReference type="GO" id="GO:0010158">
    <property type="term" value="P:abaxial cell fate specification"/>
    <property type="evidence" value="ECO:0007669"/>
    <property type="project" value="InterPro"/>
</dbReference>
<dbReference type="Proteomes" id="UP000243975">
    <property type="component" value="Unassembled WGS sequence"/>
</dbReference>
<evidence type="ECO:0000313" key="6">
    <source>
        <dbReference type="Proteomes" id="UP000243975"/>
    </source>
</evidence>
<gene>
    <name evidence="5" type="ORF">Ccrd_004249</name>
</gene>
<dbReference type="EMBL" id="LEKV01004625">
    <property type="protein sequence ID" value="KVH93698.1"/>
    <property type="molecule type" value="Genomic_DNA"/>
</dbReference>
<dbReference type="PANTHER" id="PTHR31496:SF3">
    <property type="entry name" value="TRANSCRIPTION REPRESSOR KAN1"/>
    <property type="match status" value="1"/>
</dbReference>
<reference evidence="5 6" key="1">
    <citation type="journal article" date="2016" name="Sci. Rep.">
        <title>The genome sequence of the outbreeding globe artichoke constructed de novo incorporating a phase-aware low-pass sequencing strategy of F1 progeny.</title>
        <authorList>
            <person name="Scaglione D."/>
            <person name="Reyes-Chin-Wo S."/>
            <person name="Acquadro A."/>
            <person name="Froenicke L."/>
            <person name="Portis E."/>
            <person name="Beitel C."/>
            <person name="Tirone M."/>
            <person name="Mauro R."/>
            <person name="Lo Monaco A."/>
            <person name="Mauromicale G."/>
            <person name="Faccioli P."/>
            <person name="Cattivelli L."/>
            <person name="Rieseberg L."/>
            <person name="Michelmore R."/>
            <person name="Lanteri S."/>
        </authorList>
    </citation>
    <scope>NUCLEOTIDE SEQUENCE [LARGE SCALE GENOMIC DNA]</scope>
    <source>
        <strain evidence="5">2C</strain>
    </source>
</reference>
<keyword evidence="3" id="KW-0804">Transcription</keyword>
<dbReference type="InterPro" id="IPR006447">
    <property type="entry name" value="Myb_dom_plants"/>
</dbReference>
<keyword evidence="2" id="KW-0805">Transcription regulation</keyword>
<name>A0A103XMZ2_CYNCS</name>
<dbReference type="SUPFAM" id="SSF46689">
    <property type="entry name" value="Homeodomain-like"/>
    <property type="match status" value="1"/>
</dbReference>
<evidence type="ECO:0000313" key="5">
    <source>
        <dbReference type="EMBL" id="KVH93698.1"/>
    </source>
</evidence>
<protein>
    <submittedName>
        <fullName evidence="5">Homeodomain-like protein</fullName>
    </submittedName>
</protein>
<dbReference type="GO" id="GO:0005634">
    <property type="term" value="C:nucleus"/>
    <property type="evidence" value="ECO:0007669"/>
    <property type="project" value="UniProtKB-SubCell"/>
</dbReference>
<keyword evidence="5" id="KW-0238">DNA-binding</keyword>
<evidence type="ECO:0000256" key="2">
    <source>
        <dbReference type="ARBA" id="ARBA00023015"/>
    </source>
</evidence>
<keyword evidence="6" id="KW-1185">Reference proteome</keyword>
<proteinExistence type="predicted"/>
<comment type="caution">
    <text evidence="5">The sequence shown here is derived from an EMBL/GenBank/DDBJ whole genome shotgun (WGS) entry which is preliminary data.</text>
</comment>
<evidence type="ECO:0000256" key="4">
    <source>
        <dbReference type="ARBA" id="ARBA00023242"/>
    </source>
</evidence>
<dbReference type="InterPro" id="IPR044847">
    <property type="entry name" value="KAN_fam"/>
</dbReference>
<comment type="subcellular location">
    <subcellularLocation>
        <location evidence="1">Nucleus</location>
    </subcellularLocation>
</comment>
<dbReference type="PANTHER" id="PTHR31496">
    <property type="entry name" value="TRANSCRIPTION FACTOR KAN2-RELATED"/>
    <property type="match status" value="1"/>
</dbReference>
<dbReference type="Gramene" id="KVH93698">
    <property type="protein sequence ID" value="KVH93698"/>
    <property type="gene ID" value="Ccrd_004249"/>
</dbReference>
<sequence>MTIRLFTGYASQSDDSAIHKIPFPKFNFDLGLKIILPISSQSQSAIRPSLNSSSLASRLPPLASLADELTNRNQFKIHESKSQSALTQSALDLALCLSRVSTIDRLSDSRSRSRILWLVRSHLLFGFKAVKNNSSGATPKSVLELMDVKDLTLSHVKSHLQHHKNKFWGFMDFGINIFKLRDYFMINVDC</sequence>
<keyword evidence="5" id="KW-0371">Homeobox</keyword>
<organism evidence="5 6">
    <name type="scientific">Cynara cardunculus var. scolymus</name>
    <name type="common">Globe artichoke</name>
    <name type="synonym">Cynara scolymus</name>
    <dbReference type="NCBI Taxonomy" id="59895"/>
    <lineage>
        <taxon>Eukaryota</taxon>
        <taxon>Viridiplantae</taxon>
        <taxon>Streptophyta</taxon>
        <taxon>Embryophyta</taxon>
        <taxon>Tracheophyta</taxon>
        <taxon>Spermatophyta</taxon>
        <taxon>Magnoliopsida</taxon>
        <taxon>eudicotyledons</taxon>
        <taxon>Gunneridae</taxon>
        <taxon>Pentapetalae</taxon>
        <taxon>asterids</taxon>
        <taxon>campanulids</taxon>
        <taxon>Asterales</taxon>
        <taxon>Asteraceae</taxon>
        <taxon>Carduoideae</taxon>
        <taxon>Cardueae</taxon>
        <taxon>Carduinae</taxon>
        <taxon>Cynara</taxon>
    </lineage>
</organism>
<dbReference type="STRING" id="59895.A0A103XMZ2"/>
<dbReference type="Gene3D" id="1.10.10.60">
    <property type="entry name" value="Homeodomain-like"/>
    <property type="match status" value="1"/>
</dbReference>
<keyword evidence="4" id="KW-0539">Nucleus</keyword>
<dbReference type="AlphaFoldDB" id="A0A103XMZ2"/>
<dbReference type="GO" id="GO:0000976">
    <property type="term" value="F:transcription cis-regulatory region binding"/>
    <property type="evidence" value="ECO:0007669"/>
    <property type="project" value="InterPro"/>
</dbReference>
<dbReference type="NCBIfam" id="TIGR01557">
    <property type="entry name" value="myb_SHAQKYF"/>
    <property type="match status" value="1"/>
</dbReference>
<evidence type="ECO:0000256" key="3">
    <source>
        <dbReference type="ARBA" id="ARBA00023163"/>
    </source>
</evidence>
<dbReference type="GO" id="GO:0006355">
    <property type="term" value="P:regulation of DNA-templated transcription"/>
    <property type="evidence" value="ECO:0007669"/>
    <property type="project" value="InterPro"/>
</dbReference>
<accession>A0A103XMZ2</accession>
<dbReference type="InterPro" id="IPR009057">
    <property type="entry name" value="Homeodomain-like_sf"/>
</dbReference>
<evidence type="ECO:0000256" key="1">
    <source>
        <dbReference type="ARBA" id="ARBA00004123"/>
    </source>
</evidence>